<feature type="compositionally biased region" description="Acidic residues" evidence="1">
    <location>
        <begin position="265"/>
        <end position="275"/>
    </location>
</feature>
<comment type="caution">
    <text evidence="4">The sequence shown here is derived from an EMBL/GenBank/DDBJ whole genome shotgun (WGS) entry which is preliminary data.</text>
</comment>
<keyword evidence="2" id="KW-1133">Transmembrane helix</keyword>
<dbReference type="Proteomes" id="UP000004200">
    <property type="component" value="Unassembled WGS sequence"/>
</dbReference>
<feature type="region of interest" description="Disordered" evidence="1">
    <location>
        <begin position="127"/>
        <end position="149"/>
    </location>
</feature>
<accession>G2E060</accession>
<dbReference type="Gene3D" id="3.30.70.1070">
    <property type="entry name" value="Sporulation related repeat"/>
    <property type="match status" value="1"/>
</dbReference>
<evidence type="ECO:0000313" key="5">
    <source>
        <dbReference type="Proteomes" id="UP000004200"/>
    </source>
</evidence>
<feature type="compositionally biased region" description="Low complexity" evidence="1">
    <location>
        <begin position="204"/>
        <end position="213"/>
    </location>
</feature>
<feature type="region of interest" description="Disordered" evidence="1">
    <location>
        <begin position="1"/>
        <end position="20"/>
    </location>
</feature>
<dbReference type="eggNOG" id="COG3266">
    <property type="taxonomic scope" value="Bacteria"/>
</dbReference>
<organism evidence="4 5">
    <name type="scientific">Thiorhodococcus drewsii AZ1</name>
    <dbReference type="NCBI Taxonomy" id="765913"/>
    <lineage>
        <taxon>Bacteria</taxon>
        <taxon>Pseudomonadati</taxon>
        <taxon>Pseudomonadota</taxon>
        <taxon>Gammaproteobacteria</taxon>
        <taxon>Chromatiales</taxon>
        <taxon>Chromatiaceae</taxon>
        <taxon>Thiorhodococcus</taxon>
    </lineage>
</organism>
<feature type="compositionally biased region" description="Low complexity" evidence="1">
    <location>
        <begin position="284"/>
        <end position="299"/>
    </location>
</feature>
<keyword evidence="2" id="KW-0812">Transmembrane</keyword>
<dbReference type="AlphaFoldDB" id="G2E060"/>
<evidence type="ECO:0000256" key="1">
    <source>
        <dbReference type="SAM" id="MobiDB-lite"/>
    </source>
</evidence>
<dbReference type="STRING" id="765913.ThidrDRAFT_1673"/>
<keyword evidence="5" id="KW-1185">Reference proteome</keyword>
<proteinExistence type="predicted"/>
<dbReference type="InterPro" id="IPR007730">
    <property type="entry name" value="SPOR-like_dom"/>
</dbReference>
<feature type="transmembrane region" description="Helical" evidence="2">
    <location>
        <begin position="83"/>
        <end position="105"/>
    </location>
</feature>
<keyword evidence="2" id="KW-0472">Membrane</keyword>
<dbReference type="PROSITE" id="PS51724">
    <property type="entry name" value="SPOR"/>
    <property type="match status" value="1"/>
</dbReference>
<feature type="compositionally biased region" description="Low complexity" evidence="1">
    <location>
        <begin position="333"/>
        <end position="344"/>
    </location>
</feature>
<protein>
    <submittedName>
        <fullName evidence="4">Sporulation domain-containing protein</fullName>
    </submittedName>
</protein>
<feature type="compositionally biased region" description="Polar residues" evidence="1">
    <location>
        <begin position="130"/>
        <end position="149"/>
    </location>
</feature>
<reference evidence="4 5" key="1">
    <citation type="submission" date="2011-06" db="EMBL/GenBank/DDBJ databases">
        <title>The draft genome of Thiorhodococcus drewsii AZ1.</title>
        <authorList>
            <consortium name="US DOE Joint Genome Institute (JGI-PGF)"/>
            <person name="Lucas S."/>
            <person name="Han J."/>
            <person name="Lapidus A."/>
            <person name="Cheng J.-F."/>
            <person name="Goodwin L."/>
            <person name="Pitluck S."/>
            <person name="Peters L."/>
            <person name="Land M.L."/>
            <person name="Hauser L."/>
            <person name="Vogl K."/>
            <person name="Liu Z."/>
            <person name="Imhoff J."/>
            <person name="Thiel V."/>
            <person name="Frigaard N.-U."/>
            <person name="Bryant D.A."/>
            <person name="Woyke T.J."/>
        </authorList>
    </citation>
    <scope>NUCLEOTIDE SEQUENCE [LARGE SCALE GENOMIC DNA]</scope>
    <source>
        <strain evidence="4 5">AZ1</strain>
    </source>
</reference>
<dbReference type="InterPro" id="IPR036680">
    <property type="entry name" value="SPOR-like_sf"/>
</dbReference>
<dbReference type="EMBL" id="AFWT01000010">
    <property type="protein sequence ID" value="EGV31788.1"/>
    <property type="molecule type" value="Genomic_DNA"/>
</dbReference>
<feature type="compositionally biased region" description="Low complexity" evidence="1">
    <location>
        <begin position="354"/>
        <end position="367"/>
    </location>
</feature>
<evidence type="ECO:0000256" key="2">
    <source>
        <dbReference type="SAM" id="Phobius"/>
    </source>
</evidence>
<gene>
    <name evidence="4" type="ORF">ThidrDRAFT_1673</name>
</gene>
<feature type="compositionally biased region" description="Polar residues" evidence="1">
    <location>
        <begin position="320"/>
        <end position="331"/>
    </location>
</feature>
<feature type="region of interest" description="Disordered" evidence="1">
    <location>
        <begin position="190"/>
        <end position="375"/>
    </location>
</feature>
<evidence type="ECO:0000259" key="3">
    <source>
        <dbReference type="PROSITE" id="PS51724"/>
    </source>
</evidence>
<dbReference type="GO" id="GO:0042834">
    <property type="term" value="F:peptidoglycan binding"/>
    <property type="evidence" value="ECO:0007669"/>
    <property type="project" value="InterPro"/>
</dbReference>
<feature type="domain" description="SPOR" evidence="3">
    <location>
        <begin position="375"/>
        <end position="453"/>
    </location>
</feature>
<name>G2E060_9GAMM</name>
<sequence>MANQQDQDMDSKDLPETSGTSDEIALLREELEQQRSELQSIEVALISRIADVDDDRRHAATRLQRTLQNHREEMDGRLRHQNLIVTITFILFVVIVSVLLVFAYAKFDQARQTFSTEVQELRQTLEEVKSSISEPQDQEQTPATREKLSQLSTAVKAITASLERLADEQESMATSAAQTPATDLSIDSNVESQQISTQAPPAPESAKSAEQAPDQIEGTEPAAEPLDHASTQPAETSPEADQPTVEKASTQDSSVKEIAETPSDATEEPQAEETLAEPAPAIDPGQASAPAVTAATTAPEPEPEPKAQTPTQEVEAEPPETTSEPQMQTPAQEVEAAPPETTSEPPTPTREVETAPTETTEATKPEASSLPERISVGDRPYTVQLMGFYSLDSLLAFARQHGLTDHPVYDEERYQGRPWFVLIHSLHATKEEAEASVAALPPDLAKLDIWIRKLEPDATLYRPVPRTE</sequence>
<evidence type="ECO:0000313" key="4">
    <source>
        <dbReference type="EMBL" id="EGV31788.1"/>
    </source>
</evidence>